<dbReference type="InterPro" id="IPR009091">
    <property type="entry name" value="RCC1/BLIP-II"/>
</dbReference>
<name>A0ABP0E462_9PEZI</name>
<protein>
    <submittedName>
        <fullName evidence="2">Uncharacterized protein</fullName>
    </submittedName>
</protein>
<dbReference type="EMBL" id="CAWUOM010000209">
    <property type="protein sequence ID" value="CAK7275212.1"/>
    <property type="molecule type" value="Genomic_DNA"/>
</dbReference>
<dbReference type="InterPro" id="IPR000408">
    <property type="entry name" value="Reg_chr_condens"/>
</dbReference>
<dbReference type="PROSITE" id="PS50012">
    <property type="entry name" value="RCC1_3"/>
    <property type="match status" value="1"/>
</dbReference>
<accession>A0ABP0E462</accession>
<reference evidence="2 3" key="1">
    <citation type="submission" date="2024-01" db="EMBL/GenBank/DDBJ databases">
        <authorList>
            <person name="Allen C."/>
            <person name="Tagirdzhanova G."/>
        </authorList>
    </citation>
    <scope>NUCLEOTIDE SEQUENCE [LARGE SCALE GENOMIC DNA]</scope>
    <source>
        <strain evidence="2 3">CBS 573.63</strain>
    </source>
</reference>
<proteinExistence type="predicted"/>
<dbReference type="PANTHER" id="PTHR45982:SF1">
    <property type="entry name" value="REGULATOR OF CHROMOSOME CONDENSATION"/>
    <property type="match status" value="1"/>
</dbReference>
<evidence type="ECO:0000313" key="3">
    <source>
        <dbReference type="Proteomes" id="UP001642501"/>
    </source>
</evidence>
<gene>
    <name evidence="2" type="ORF">SEPCBS57363_006565</name>
</gene>
<dbReference type="InterPro" id="IPR051553">
    <property type="entry name" value="Ran_GTPase-activating"/>
</dbReference>
<comment type="caution">
    <text evidence="2">The sequence shown here is derived from an EMBL/GenBank/DDBJ whole genome shotgun (WGS) entry which is preliminary data.</text>
</comment>
<organism evidence="2 3">
    <name type="scientific">Sporothrix epigloea</name>
    <dbReference type="NCBI Taxonomy" id="1892477"/>
    <lineage>
        <taxon>Eukaryota</taxon>
        <taxon>Fungi</taxon>
        <taxon>Dikarya</taxon>
        <taxon>Ascomycota</taxon>
        <taxon>Pezizomycotina</taxon>
        <taxon>Sordariomycetes</taxon>
        <taxon>Sordariomycetidae</taxon>
        <taxon>Ophiostomatales</taxon>
        <taxon>Ophiostomataceae</taxon>
        <taxon>Sporothrix</taxon>
    </lineage>
</organism>
<dbReference type="PANTHER" id="PTHR45982">
    <property type="entry name" value="REGULATOR OF CHROMOSOME CONDENSATION"/>
    <property type="match status" value="1"/>
</dbReference>
<sequence length="306" mass="32710">MQSLYATGFNAWGQLQMNAETNGEPDDIQTFTRVLDATRITHVRPSLSYTTAGTLPAGGAKGYSLIAEALNGRVVVYDTENGTLRQYQTMKDLVEEGEFSCFPDFPGVVQVVAYNVGFAVLTTNGAVWTWGDSRYPECLGRTLLHSPAHVPGRLTILDDLPTGPIVKLAAGGYVLAALTKGHDLYCWGGYPGQQSVVLESLVGEPAPVIVSVTANALGADDVEEAEIVDVGVGDRHMIILTANGEVCVIGSNANGQLGLGREWEDNDRSDVLRTWKKVDDLSSGRGGRVTGVYAGSRTSFVVVIEE</sequence>
<dbReference type="SUPFAM" id="SSF50985">
    <property type="entry name" value="RCC1/BLIP-II"/>
    <property type="match status" value="1"/>
</dbReference>
<evidence type="ECO:0000256" key="1">
    <source>
        <dbReference type="PROSITE-ProRule" id="PRU00235"/>
    </source>
</evidence>
<keyword evidence="3" id="KW-1185">Reference proteome</keyword>
<dbReference type="Proteomes" id="UP001642501">
    <property type="component" value="Unassembled WGS sequence"/>
</dbReference>
<dbReference type="Gene3D" id="2.130.10.30">
    <property type="entry name" value="Regulator of chromosome condensation 1/beta-lactamase-inhibitor protein II"/>
    <property type="match status" value="1"/>
</dbReference>
<evidence type="ECO:0000313" key="2">
    <source>
        <dbReference type="EMBL" id="CAK7275212.1"/>
    </source>
</evidence>
<dbReference type="Pfam" id="PF13540">
    <property type="entry name" value="RCC1_2"/>
    <property type="match status" value="1"/>
</dbReference>
<feature type="repeat" description="RCC1" evidence="1">
    <location>
        <begin position="125"/>
        <end position="181"/>
    </location>
</feature>